<dbReference type="GeneID" id="27346626"/>
<evidence type="ECO:0000256" key="3">
    <source>
        <dbReference type="ARBA" id="ARBA00022691"/>
    </source>
</evidence>
<evidence type="ECO:0000256" key="2">
    <source>
        <dbReference type="ARBA" id="ARBA00022679"/>
    </source>
</evidence>
<dbReference type="Pfam" id="PF00891">
    <property type="entry name" value="Methyltransf_2"/>
    <property type="match status" value="1"/>
</dbReference>
<dbReference type="SUPFAM" id="SSF53335">
    <property type="entry name" value="S-adenosyl-L-methionine-dependent methyltransferases"/>
    <property type="match status" value="1"/>
</dbReference>
<comment type="similarity">
    <text evidence="4">Belongs to the class I-like SAM-binding methyltransferase superfamily. Cation-independent O-methyltransferase family.</text>
</comment>
<dbReference type="VEuPathDB" id="FungiDB:PV07_07432"/>
<evidence type="ECO:0000259" key="6">
    <source>
        <dbReference type="Pfam" id="PF00891"/>
    </source>
</evidence>
<organism evidence="7 8">
    <name type="scientific">Cladophialophora immunda</name>
    <dbReference type="NCBI Taxonomy" id="569365"/>
    <lineage>
        <taxon>Eukaryota</taxon>
        <taxon>Fungi</taxon>
        <taxon>Dikarya</taxon>
        <taxon>Ascomycota</taxon>
        <taxon>Pezizomycotina</taxon>
        <taxon>Eurotiomycetes</taxon>
        <taxon>Chaetothyriomycetidae</taxon>
        <taxon>Chaetothyriales</taxon>
        <taxon>Herpotrichiellaceae</taxon>
        <taxon>Cladophialophora</taxon>
    </lineage>
</organism>
<evidence type="ECO:0000256" key="5">
    <source>
        <dbReference type="PIRSR" id="PIRSR005739-1"/>
    </source>
</evidence>
<feature type="active site" description="Proton acceptor" evidence="5">
    <location>
        <position position="199"/>
    </location>
</feature>
<dbReference type="Proteomes" id="UP000054466">
    <property type="component" value="Unassembled WGS sequence"/>
</dbReference>
<keyword evidence="1" id="KW-0489">Methyltransferase</keyword>
<dbReference type="PROSITE" id="PS51683">
    <property type="entry name" value="SAM_OMT_II"/>
    <property type="match status" value="1"/>
</dbReference>
<gene>
    <name evidence="7" type="ORF">PV07_07432</name>
</gene>
<proteinExistence type="inferred from homology"/>
<dbReference type="InterPro" id="IPR016461">
    <property type="entry name" value="COMT-like"/>
</dbReference>
<reference evidence="7 8" key="1">
    <citation type="submission" date="2015-01" db="EMBL/GenBank/DDBJ databases">
        <title>The Genome Sequence of Cladophialophora immunda CBS83496.</title>
        <authorList>
            <consortium name="The Broad Institute Genomics Platform"/>
            <person name="Cuomo C."/>
            <person name="de Hoog S."/>
            <person name="Gorbushina A."/>
            <person name="Stielow B."/>
            <person name="Teixiera M."/>
            <person name="Abouelleil A."/>
            <person name="Chapman S.B."/>
            <person name="Priest M."/>
            <person name="Young S.K."/>
            <person name="Wortman J."/>
            <person name="Nusbaum C."/>
            <person name="Birren B."/>
        </authorList>
    </citation>
    <scope>NUCLEOTIDE SEQUENCE [LARGE SCALE GENOMIC DNA]</scope>
    <source>
        <strain evidence="7 8">CBS 83496</strain>
    </source>
</reference>
<accession>A0A0D2ARI5</accession>
<evidence type="ECO:0000313" key="8">
    <source>
        <dbReference type="Proteomes" id="UP000054466"/>
    </source>
</evidence>
<evidence type="ECO:0000313" key="7">
    <source>
        <dbReference type="EMBL" id="KIW27722.1"/>
    </source>
</evidence>
<dbReference type="GO" id="GO:0008171">
    <property type="term" value="F:O-methyltransferase activity"/>
    <property type="evidence" value="ECO:0007669"/>
    <property type="project" value="InterPro"/>
</dbReference>
<evidence type="ECO:0000256" key="4">
    <source>
        <dbReference type="ARBA" id="ARBA00038277"/>
    </source>
</evidence>
<evidence type="ECO:0000256" key="1">
    <source>
        <dbReference type="ARBA" id="ARBA00022603"/>
    </source>
</evidence>
<keyword evidence="2" id="KW-0808">Transferase</keyword>
<dbReference type="InterPro" id="IPR029063">
    <property type="entry name" value="SAM-dependent_MTases_sf"/>
</dbReference>
<name>A0A0D2ARI5_9EURO</name>
<keyword evidence="8" id="KW-1185">Reference proteome</keyword>
<keyword evidence="3" id="KW-0949">S-adenosyl-L-methionine</keyword>
<dbReference type="PIRSF" id="PIRSF005739">
    <property type="entry name" value="O-mtase"/>
    <property type="match status" value="1"/>
</dbReference>
<dbReference type="PANTHER" id="PTHR43712">
    <property type="entry name" value="PUTATIVE (AFU_ORTHOLOGUE AFUA_4G14580)-RELATED"/>
    <property type="match status" value="1"/>
</dbReference>
<dbReference type="GO" id="GO:0032259">
    <property type="term" value="P:methylation"/>
    <property type="evidence" value="ECO:0007669"/>
    <property type="project" value="UniProtKB-KW"/>
</dbReference>
<dbReference type="InterPro" id="IPR001077">
    <property type="entry name" value="COMT_C"/>
</dbReference>
<dbReference type="Gene3D" id="3.40.50.150">
    <property type="entry name" value="Vaccinia Virus protein VP39"/>
    <property type="match status" value="1"/>
</dbReference>
<dbReference type="RefSeq" id="XP_016247938.1">
    <property type="nucleotide sequence ID" value="XM_016394519.1"/>
</dbReference>
<dbReference type="PANTHER" id="PTHR43712:SF5">
    <property type="entry name" value="O-METHYLTRANSFERASE ASQN-RELATED"/>
    <property type="match status" value="1"/>
</dbReference>
<dbReference type="HOGENOM" id="CLU_005533_1_0_1"/>
<feature type="domain" description="O-methyltransferase C-terminal" evidence="6">
    <location>
        <begin position="63"/>
        <end position="272"/>
    </location>
</feature>
<sequence length="300" mass="33569">MLREAMTNRIFCEPRAGFVAHTAASSALVRDKGTLNWVGYTLEDSFPASAKVVEATEAFGASEEKNHSGWNLAFNTELPIFQYLSDHPERAERFAETMKALTSTDGYHVRHLVDGYPWGKLTQGTVVVDVGGSVGHMSIALAERYPQLNFVVQDLPDIVAAGQRALPADLKDRVSFQTHDFFTPQPVQADVYFLRFILHDYSDTHATLILKNLLPAFKPNSKLLVMDGVLPEPGSMPRSQERQIRVMDLEMLTNFNAKERDLDDWRSLFERADPRLKVAKVIKPPGSVNSILEVVLEGVQ</sequence>
<dbReference type="EMBL" id="KN847043">
    <property type="protein sequence ID" value="KIW27722.1"/>
    <property type="molecule type" value="Genomic_DNA"/>
</dbReference>
<dbReference type="AlphaFoldDB" id="A0A0D2ARI5"/>
<dbReference type="OrthoDB" id="1606438at2759"/>
<protein>
    <recommendedName>
        <fullName evidence="6">O-methyltransferase C-terminal domain-containing protein</fullName>
    </recommendedName>
</protein>